<dbReference type="GO" id="GO:0005975">
    <property type="term" value="P:carbohydrate metabolic process"/>
    <property type="evidence" value="ECO:0007669"/>
    <property type="project" value="UniProtKB-ARBA"/>
</dbReference>
<organism evidence="2 3">
    <name type="scientific">Aquimarina algicola</name>
    <dbReference type="NCBI Taxonomy" id="2589995"/>
    <lineage>
        <taxon>Bacteria</taxon>
        <taxon>Pseudomonadati</taxon>
        <taxon>Bacteroidota</taxon>
        <taxon>Flavobacteriia</taxon>
        <taxon>Flavobacteriales</taxon>
        <taxon>Flavobacteriaceae</taxon>
        <taxon>Aquimarina</taxon>
    </lineage>
</organism>
<dbReference type="AlphaFoldDB" id="A0A504JQS0"/>
<dbReference type="InterPro" id="IPR014895">
    <property type="entry name" value="Alginate_lyase_2"/>
</dbReference>
<proteinExistence type="predicted"/>
<evidence type="ECO:0000313" key="3">
    <source>
        <dbReference type="Proteomes" id="UP000315540"/>
    </source>
</evidence>
<protein>
    <submittedName>
        <fullName evidence="2">Polysaccharide lyase family 7 protein</fullName>
    </submittedName>
</protein>
<dbReference type="Proteomes" id="UP000315540">
    <property type="component" value="Unassembled WGS sequence"/>
</dbReference>
<comment type="caution">
    <text evidence="2">The sequence shown here is derived from an EMBL/GenBank/DDBJ whole genome shotgun (WGS) entry which is preliminary data.</text>
</comment>
<dbReference type="Gene3D" id="2.60.120.200">
    <property type="match status" value="1"/>
</dbReference>
<sequence>MTIKKREERLMNKSIRVSFKFMFFVFLLGAISCSKDDPVNETEINEVLARKKRTPVPYDKFSKALNKAKLQGPGSGIIKRKIKKNKKDIWVNVEKGNFSGYKSSNFYMKDNQMYFKSPKGSKKRTELRRFGDYSPSTSLTSTGNLKVHTTSHKEFTVMQLHHSGKNSPLLKIEYKAESGKNAAGFYAVNRSKPGASTSGRTKFLRGGSAAKFKIRYRPYNKKLKNGKLQARAKVSVVVNNNSKSPVQIADILQSDWGTGFYFKAGAYNQKSGSAKVSFLSLDW</sequence>
<gene>
    <name evidence="2" type="ORF">FHK87_03000</name>
</gene>
<keyword evidence="3" id="KW-1185">Reference proteome</keyword>
<dbReference type="InterPro" id="IPR013320">
    <property type="entry name" value="ConA-like_dom_sf"/>
</dbReference>
<dbReference type="PROSITE" id="PS51257">
    <property type="entry name" value="PROKAR_LIPOPROTEIN"/>
    <property type="match status" value="1"/>
</dbReference>
<name>A0A504JQS0_9FLAO</name>
<dbReference type="Pfam" id="PF08787">
    <property type="entry name" value="Alginate_lyase2"/>
    <property type="match status" value="1"/>
</dbReference>
<dbReference type="SUPFAM" id="SSF49899">
    <property type="entry name" value="Concanavalin A-like lectins/glucanases"/>
    <property type="match status" value="1"/>
</dbReference>
<dbReference type="RefSeq" id="WP_140589596.1">
    <property type="nucleotide sequence ID" value="NZ_VFWZ01000001.1"/>
</dbReference>
<evidence type="ECO:0000313" key="2">
    <source>
        <dbReference type="EMBL" id="TPN89209.1"/>
    </source>
</evidence>
<reference evidence="2 3" key="1">
    <citation type="submission" date="2019-06" db="EMBL/GenBank/DDBJ databases">
        <authorList>
            <person name="Meng X."/>
        </authorList>
    </citation>
    <scope>NUCLEOTIDE SEQUENCE [LARGE SCALE GENOMIC DNA]</scope>
    <source>
        <strain evidence="2 3">M625</strain>
    </source>
</reference>
<accession>A0A504JQS0</accession>
<dbReference type="EMBL" id="VFWZ01000001">
    <property type="protein sequence ID" value="TPN89209.1"/>
    <property type="molecule type" value="Genomic_DNA"/>
</dbReference>
<evidence type="ECO:0000259" key="1">
    <source>
        <dbReference type="Pfam" id="PF08787"/>
    </source>
</evidence>
<keyword evidence="2" id="KW-0456">Lyase</keyword>
<dbReference type="GO" id="GO:0004553">
    <property type="term" value="F:hydrolase activity, hydrolyzing O-glycosyl compounds"/>
    <property type="evidence" value="ECO:0007669"/>
    <property type="project" value="UniProtKB-ARBA"/>
</dbReference>
<feature type="domain" description="Alginate lyase 2" evidence="1">
    <location>
        <begin position="97"/>
        <end position="277"/>
    </location>
</feature>
<dbReference type="GO" id="GO:0016829">
    <property type="term" value="F:lyase activity"/>
    <property type="evidence" value="ECO:0007669"/>
    <property type="project" value="UniProtKB-KW"/>
</dbReference>
<dbReference type="OrthoDB" id="2985529at2"/>